<proteinExistence type="predicted"/>
<organism evidence="1 2">
    <name type="scientific">Ancylostoma ceylanicum</name>
    <dbReference type="NCBI Taxonomy" id="53326"/>
    <lineage>
        <taxon>Eukaryota</taxon>
        <taxon>Metazoa</taxon>
        <taxon>Ecdysozoa</taxon>
        <taxon>Nematoda</taxon>
        <taxon>Chromadorea</taxon>
        <taxon>Rhabditida</taxon>
        <taxon>Rhabditina</taxon>
        <taxon>Rhabditomorpha</taxon>
        <taxon>Strongyloidea</taxon>
        <taxon>Ancylostomatidae</taxon>
        <taxon>Ancylostomatinae</taxon>
        <taxon>Ancylostoma</taxon>
    </lineage>
</organism>
<comment type="caution">
    <text evidence="1">The sequence shown here is derived from an EMBL/GenBank/DDBJ whole genome shotgun (WGS) entry which is preliminary data.</text>
</comment>
<keyword evidence="2" id="KW-1185">Reference proteome</keyword>
<evidence type="ECO:0000313" key="2">
    <source>
        <dbReference type="Proteomes" id="UP000024635"/>
    </source>
</evidence>
<dbReference type="AlphaFoldDB" id="A0A016RUQ5"/>
<reference evidence="2" key="1">
    <citation type="journal article" date="2015" name="Nat. Genet.">
        <title>The genome and transcriptome of the zoonotic hookworm Ancylostoma ceylanicum identify infection-specific gene families.</title>
        <authorList>
            <person name="Schwarz E.M."/>
            <person name="Hu Y."/>
            <person name="Antoshechkin I."/>
            <person name="Miller M.M."/>
            <person name="Sternberg P.W."/>
            <person name="Aroian R.V."/>
        </authorList>
    </citation>
    <scope>NUCLEOTIDE SEQUENCE</scope>
    <source>
        <strain evidence="2">HY135</strain>
    </source>
</reference>
<protein>
    <submittedName>
        <fullName evidence="1">Uncharacterized protein</fullName>
    </submittedName>
</protein>
<gene>
    <name evidence="1" type="primary">Acey_s0375.g238</name>
    <name evidence="1" type="ORF">Y032_0375g238</name>
</gene>
<sequence>MCSTGWHTWCDAWNRVLNRSSTNACSRNPPPCPTGALCRERKVANVSDGVRCRLPAGAGATAAVGSLPR</sequence>
<dbReference type="Proteomes" id="UP000024635">
    <property type="component" value="Unassembled WGS sequence"/>
</dbReference>
<dbReference type="EMBL" id="JARK01001711">
    <property type="protein sequence ID" value="EYB81724.1"/>
    <property type="molecule type" value="Genomic_DNA"/>
</dbReference>
<accession>A0A016RUQ5</accession>
<evidence type="ECO:0000313" key="1">
    <source>
        <dbReference type="EMBL" id="EYB81724.1"/>
    </source>
</evidence>
<name>A0A016RUQ5_9BILA</name>